<protein>
    <recommendedName>
        <fullName evidence="1">CEMIP beta-helix domain-containing protein</fullName>
    </recommendedName>
</protein>
<sequence length="716" mass="79135">MLAKGTPRPFLVTSGGTLEIHGDPKRAWTKLQGTLLTDNKNKAILYDHEINGTENTWIEGIGAYTVALKGNSYEIVKWGIYHLSWMSQQLAAHINSVRDGEILMMASQMRIFVDVIIKDRFLVYDALETLVSGEQTGKSILRSLDTSDGSTWAFIMQKGNPGSVQETSHPKGVTSQAVFKAPNGLVLMSETKGDAGALWNQRDNFRIASSLDGVYPRVTVIDDVTTWLPGDKVAIATTDFDPIQTEEAEIVFCGDCLHNQFRIRQRPVYEHYGEIVAGSVDMRAEVAMLTRKVVIRGAMEAVCPQNNGNCQDPIVNGLDTFGAHIKILRGFANARMSNFELRQAGQQTDLGRYPIHFHMTFNKTTSAAVPYIRSVSIHNTFARCITIHGSHGIMVKDNVCYRPMGHGFFLEDGGEMNNVFDGNLAMNVLKGTLEPADKFRPSGFWITNPKNSVLNNVAAGGYGNGIWFIFPESPLPPSRDFIQQEGLMTAGEAKRTMISAFENNLAHSQDGFGIMIGNRLKDDRNLDCCNMWQPLADPKNNTSAELQIPLQRITGYKNRGVNVWIEGGLLDVSRVSSADSLNGVFVTNEGQQFQRAGKLSRSVVIGQSPNKGVPTFAGVDHSIPIPWAPWAHFVQTGITMWKGPTKYSDIWFDKFTSNSVYDIAAIGKNRQSPISSPFRQSSQISVSRSTIREAEELMQFPVTRHIAAGKTISTES</sequence>
<evidence type="ECO:0000313" key="2">
    <source>
        <dbReference type="EMBL" id="KAH3790042.1"/>
    </source>
</evidence>
<feature type="domain" description="CEMIP beta-helix" evidence="1">
    <location>
        <begin position="320"/>
        <end position="512"/>
    </location>
</feature>
<keyword evidence="3" id="KW-1185">Reference proteome</keyword>
<dbReference type="OrthoDB" id="190675at2759"/>
<reference evidence="2" key="2">
    <citation type="submission" date="2020-11" db="EMBL/GenBank/DDBJ databases">
        <authorList>
            <person name="McCartney M.A."/>
            <person name="Auch B."/>
            <person name="Kono T."/>
            <person name="Mallez S."/>
            <person name="Becker A."/>
            <person name="Gohl D.M."/>
            <person name="Silverstein K.A.T."/>
            <person name="Koren S."/>
            <person name="Bechman K.B."/>
            <person name="Herman A."/>
            <person name="Abrahante J.E."/>
            <person name="Garbe J."/>
        </authorList>
    </citation>
    <scope>NUCLEOTIDE SEQUENCE</scope>
    <source>
        <strain evidence="2">Duluth1</strain>
        <tissue evidence="2">Whole animal</tissue>
    </source>
</reference>
<dbReference type="EMBL" id="JAIWYP010000008">
    <property type="protein sequence ID" value="KAH3790042.1"/>
    <property type="molecule type" value="Genomic_DNA"/>
</dbReference>
<dbReference type="Pfam" id="PF24606">
    <property type="entry name" value="CEMIP_beta-hel"/>
    <property type="match status" value="1"/>
</dbReference>
<accession>A0A9D4IZD7</accession>
<evidence type="ECO:0000313" key="3">
    <source>
        <dbReference type="Proteomes" id="UP000828390"/>
    </source>
</evidence>
<organism evidence="2 3">
    <name type="scientific">Dreissena polymorpha</name>
    <name type="common">Zebra mussel</name>
    <name type="synonym">Mytilus polymorpha</name>
    <dbReference type="NCBI Taxonomy" id="45954"/>
    <lineage>
        <taxon>Eukaryota</taxon>
        <taxon>Metazoa</taxon>
        <taxon>Spiralia</taxon>
        <taxon>Lophotrochozoa</taxon>
        <taxon>Mollusca</taxon>
        <taxon>Bivalvia</taxon>
        <taxon>Autobranchia</taxon>
        <taxon>Heteroconchia</taxon>
        <taxon>Euheterodonta</taxon>
        <taxon>Imparidentia</taxon>
        <taxon>Neoheterodontei</taxon>
        <taxon>Myida</taxon>
        <taxon>Dreissenoidea</taxon>
        <taxon>Dreissenidae</taxon>
        <taxon>Dreissena</taxon>
    </lineage>
</organism>
<dbReference type="SUPFAM" id="SSF51126">
    <property type="entry name" value="Pectin lyase-like"/>
    <property type="match status" value="1"/>
</dbReference>
<dbReference type="InterPro" id="IPR011050">
    <property type="entry name" value="Pectin_lyase_fold/virulence"/>
</dbReference>
<dbReference type="InterPro" id="IPR052252">
    <property type="entry name" value="CEMIP/CEMIP2"/>
</dbReference>
<dbReference type="PANTHER" id="PTHR15535:SF17">
    <property type="entry name" value="TRANSMEMBRANE PROTEIN"/>
    <property type="match status" value="1"/>
</dbReference>
<dbReference type="AlphaFoldDB" id="A0A9D4IZD7"/>
<proteinExistence type="predicted"/>
<dbReference type="Proteomes" id="UP000828390">
    <property type="component" value="Unassembled WGS sequence"/>
</dbReference>
<gene>
    <name evidence="2" type="ORF">DPMN_168237</name>
</gene>
<name>A0A9D4IZD7_DREPO</name>
<comment type="caution">
    <text evidence="2">The sequence shown here is derived from an EMBL/GenBank/DDBJ whole genome shotgun (WGS) entry which is preliminary data.</text>
</comment>
<reference evidence="2" key="1">
    <citation type="journal article" date="2019" name="bioRxiv">
        <title>The Genome of the Zebra Mussel, Dreissena polymorpha: A Resource for Invasive Species Research.</title>
        <authorList>
            <person name="McCartney M.A."/>
            <person name="Auch B."/>
            <person name="Kono T."/>
            <person name="Mallez S."/>
            <person name="Zhang Y."/>
            <person name="Obille A."/>
            <person name="Becker A."/>
            <person name="Abrahante J.E."/>
            <person name="Garbe J."/>
            <person name="Badalamenti J.P."/>
            <person name="Herman A."/>
            <person name="Mangelson H."/>
            <person name="Liachko I."/>
            <person name="Sullivan S."/>
            <person name="Sone E.D."/>
            <person name="Koren S."/>
            <person name="Silverstein K.A.T."/>
            <person name="Beckman K.B."/>
            <person name="Gohl D.M."/>
        </authorList>
    </citation>
    <scope>NUCLEOTIDE SEQUENCE</scope>
    <source>
        <strain evidence="2">Duluth1</strain>
        <tissue evidence="2">Whole animal</tissue>
    </source>
</reference>
<evidence type="ECO:0000259" key="1">
    <source>
        <dbReference type="Pfam" id="PF24606"/>
    </source>
</evidence>
<dbReference type="InterPro" id="IPR012334">
    <property type="entry name" value="Pectin_lyas_fold"/>
</dbReference>
<dbReference type="Gene3D" id="2.160.20.10">
    <property type="entry name" value="Single-stranded right-handed beta-helix, Pectin lyase-like"/>
    <property type="match status" value="1"/>
</dbReference>
<dbReference type="InterPro" id="IPR055401">
    <property type="entry name" value="CEMIP_beta-hel_dom"/>
</dbReference>
<dbReference type="PANTHER" id="PTHR15535">
    <property type="entry name" value="TRANSMEMBRANE PROTEIN 2-RELATED"/>
    <property type="match status" value="1"/>
</dbReference>